<dbReference type="InterPro" id="IPR028364">
    <property type="entry name" value="Ribosomal_uL1/biogenesis"/>
</dbReference>
<dbReference type="PANTHER" id="PTHR36427">
    <property type="entry name" value="54S RIBOSOMAL PROTEIN L1, MITOCHONDRIAL"/>
    <property type="match status" value="1"/>
</dbReference>
<keyword evidence="2 4" id="KW-0689">Ribosomal protein</keyword>
<feature type="non-terminal residue" evidence="4">
    <location>
        <position position="1"/>
    </location>
</feature>
<accession>A0A0T6BA46</accession>
<proteinExistence type="inferred from homology"/>
<feature type="non-terminal residue" evidence="4">
    <location>
        <position position="322"/>
    </location>
</feature>
<reference evidence="4 5" key="1">
    <citation type="submission" date="2015-09" db="EMBL/GenBank/DDBJ databases">
        <title>Draft genome of the scarab beetle Oryctes borbonicus.</title>
        <authorList>
            <person name="Meyer J.M."/>
            <person name="Markov G.V."/>
            <person name="Baskaran P."/>
            <person name="Herrmann M."/>
            <person name="Sommer R.J."/>
            <person name="Roedelsperger C."/>
        </authorList>
    </citation>
    <scope>NUCLEOTIDE SEQUENCE [LARGE SCALE GENOMIC DNA]</scope>
    <source>
        <strain evidence="4">OB123</strain>
        <tissue evidence="4">Whole animal</tissue>
    </source>
</reference>
<dbReference type="SUPFAM" id="SSF56808">
    <property type="entry name" value="Ribosomal protein L1"/>
    <property type="match status" value="1"/>
</dbReference>
<dbReference type="Proteomes" id="UP000051574">
    <property type="component" value="Unassembled WGS sequence"/>
</dbReference>
<dbReference type="AlphaFoldDB" id="A0A0T6BA46"/>
<dbReference type="GO" id="GO:0005840">
    <property type="term" value="C:ribosome"/>
    <property type="evidence" value="ECO:0007669"/>
    <property type="project" value="UniProtKB-KW"/>
</dbReference>
<dbReference type="InterPro" id="IPR016095">
    <property type="entry name" value="Ribosomal_uL1_3-a/b-sand"/>
</dbReference>
<dbReference type="GO" id="GO:1990904">
    <property type="term" value="C:ribonucleoprotein complex"/>
    <property type="evidence" value="ECO:0007669"/>
    <property type="project" value="UniProtKB-KW"/>
</dbReference>
<comment type="similarity">
    <text evidence="1">Belongs to the universal ribosomal protein uL1 family.</text>
</comment>
<dbReference type="PANTHER" id="PTHR36427:SF3">
    <property type="entry name" value="LARGE RIBOSOMAL SUBUNIT PROTEIN UL1M"/>
    <property type="match status" value="1"/>
</dbReference>
<name>A0A0T6BA46_9SCAR</name>
<dbReference type="Gene3D" id="3.40.50.790">
    <property type="match status" value="1"/>
</dbReference>
<gene>
    <name evidence="4" type="ORF">AMK59_1970</name>
</gene>
<dbReference type="EMBL" id="LJIG01002739">
    <property type="protein sequence ID" value="KRT84201.1"/>
    <property type="molecule type" value="Genomic_DNA"/>
</dbReference>
<keyword evidence="3" id="KW-0687">Ribonucleoprotein</keyword>
<evidence type="ECO:0000313" key="4">
    <source>
        <dbReference type="EMBL" id="KRT84201.1"/>
    </source>
</evidence>
<protein>
    <submittedName>
        <fullName evidence="4">Ribosomal protein</fullName>
    </submittedName>
</protein>
<evidence type="ECO:0000256" key="2">
    <source>
        <dbReference type="ARBA" id="ARBA00022980"/>
    </source>
</evidence>
<dbReference type="InterPro" id="IPR023674">
    <property type="entry name" value="Ribosomal_uL1-like"/>
</dbReference>
<comment type="caution">
    <text evidence="4">The sequence shown here is derived from an EMBL/GenBank/DDBJ whole genome shotgun (WGS) entry which is preliminary data.</text>
</comment>
<dbReference type="OrthoDB" id="1747252at2759"/>
<dbReference type="Pfam" id="PF00687">
    <property type="entry name" value="Ribosomal_L1"/>
    <property type="match status" value="1"/>
</dbReference>
<evidence type="ECO:0000256" key="3">
    <source>
        <dbReference type="ARBA" id="ARBA00023274"/>
    </source>
</evidence>
<sequence>LGYVKSLRLYFIYVYLTNMSLLKSISFLNMSQNIFYSPITSNVFKYLGPSLLLNQSRNYAARRGTREKRKKQKVKVEEEKVGFVPHNQRDEAKLLTTRVSRKVDDSWKKPPTDDVYAYKYFQWRIFDFVEAVECHRQTHHPEMYNQPNAPFHLIVELNMAGEKKNKFLDNFSNIAAVPYRFDHGEDRTIVAFTKDSNTFDDIKQAGAELVGGAELVKQFQSGTLSVHDFPFILAHPNILPELVVLRGLMKRRFPNIRNGTLEVDLAEAVDKYKTGVQYTATKDEFEKDFGYMEVVIGTLNMDPRHLEANFDAVINSIYSFKP</sequence>
<organism evidence="4 5">
    <name type="scientific">Oryctes borbonicus</name>
    <dbReference type="NCBI Taxonomy" id="1629725"/>
    <lineage>
        <taxon>Eukaryota</taxon>
        <taxon>Metazoa</taxon>
        <taxon>Ecdysozoa</taxon>
        <taxon>Arthropoda</taxon>
        <taxon>Hexapoda</taxon>
        <taxon>Insecta</taxon>
        <taxon>Pterygota</taxon>
        <taxon>Neoptera</taxon>
        <taxon>Endopterygota</taxon>
        <taxon>Coleoptera</taxon>
        <taxon>Polyphaga</taxon>
        <taxon>Scarabaeiformia</taxon>
        <taxon>Scarabaeidae</taxon>
        <taxon>Dynastinae</taxon>
        <taxon>Oryctes</taxon>
    </lineage>
</organism>
<evidence type="ECO:0000313" key="5">
    <source>
        <dbReference type="Proteomes" id="UP000051574"/>
    </source>
</evidence>
<dbReference type="Gene3D" id="3.30.190.20">
    <property type="match status" value="1"/>
</dbReference>
<keyword evidence="5" id="KW-1185">Reference proteome</keyword>
<evidence type="ECO:0000256" key="1">
    <source>
        <dbReference type="ARBA" id="ARBA00010531"/>
    </source>
</evidence>